<dbReference type="GO" id="GO:0005829">
    <property type="term" value="C:cytosol"/>
    <property type="evidence" value="ECO:0007669"/>
    <property type="project" value="TreeGrafter"/>
</dbReference>
<evidence type="ECO:0000256" key="1">
    <source>
        <dbReference type="ARBA" id="ARBA00022603"/>
    </source>
</evidence>
<feature type="binding site" evidence="5">
    <location>
        <position position="218"/>
    </location>
    <ligand>
        <name>S-adenosyl-L-methionine</name>
        <dbReference type="ChEBI" id="CHEBI:59789"/>
    </ligand>
</feature>
<dbReference type="RefSeq" id="WP_087582217.1">
    <property type="nucleotide sequence ID" value="NZ_NDYQ01000019.1"/>
</dbReference>
<dbReference type="GO" id="GO:0032259">
    <property type="term" value="P:methylation"/>
    <property type="evidence" value="ECO:0007669"/>
    <property type="project" value="UniProtKB-KW"/>
</dbReference>
<dbReference type="PANTHER" id="PTHR47790:SF2">
    <property type="entry name" value="TRNA_TMRNA (URACIL-C(5))-METHYLTRANSFERASE"/>
    <property type="match status" value="1"/>
</dbReference>
<dbReference type="GO" id="GO:0030697">
    <property type="term" value="F:tRNA (uracil(54)-C5)-methyltransferase activity, S-adenosyl methionine-dependent"/>
    <property type="evidence" value="ECO:0007669"/>
    <property type="project" value="InterPro"/>
</dbReference>
<feature type="binding site" evidence="5">
    <location>
        <position position="191"/>
    </location>
    <ligand>
        <name>S-adenosyl-L-methionine</name>
        <dbReference type="ChEBI" id="CHEBI:59789"/>
    </ligand>
</feature>
<proteinExistence type="inferred from homology"/>
<feature type="active site" description="Nucleophile" evidence="5">
    <location>
        <position position="324"/>
    </location>
</feature>
<dbReference type="Gene3D" id="2.40.50.1070">
    <property type="match status" value="1"/>
</dbReference>
<keyword evidence="3 5" id="KW-0949">S-adenosyl-L-methionine</keyword>
<evidence type="ECO:0000256" key="4">
    <source>
        <dbReference type="ARBA" id="ARBA00022694"/>
    </source>
</evidence>
<dbReference type="GO" id="GO:0008033">
    <property type="term" value="P:tRNA processing"/>
    <property type="evidence" value="ECO:0007669"/>
    <property type="project" value="UniProtKB-KW"/>
</dbReference>
<keyword evidence="4" id="KW-0819">tRNA processing</keyword>
<keyword evidence="1 5" id="KW-0489">Methyltransferase</keyword>
<feature type="binding site" evidence="5">
    <location>
        <position position="239"/>
    </location>
    <ligand>
        <name>S-adenosyl-L-methionine</name>
        <dbReference type="ChEBI" id="CHEBI:59789"/>
    </ligand>
</feature>
<dbReference type="InterPro" id="IPR029063">
    <property type="entry name" value="SAM-dependent_MTases_sf"/>
</dbReference>
<feature type="active site" evidence="6">
    <location>
        <position position="324"/>
    </location>
</feature>
<reference evidence="7 8" key="1">
    <citation type="submission" date="2017-04" db="EMBL/GenBank/DDBJ databases">
        <title>Complete genome of Campylobacter concisus ATCC 33237T and draft genomes for an additional eight well characterized C. concisus strains.</title>
        <authorList>
            <person name="Cornelius A.J."/>
            <person name="Miller W.G."/>
            <person name="Lastovica A.J."/>
            <person name="On S.L."/>
            <person name="French N.P."/>
            <person name="Vandenberg O."/>
            <person name="Biggs P.J."/>
        </authorList>
    </citation>
    <scope>NUCLEOTIDE SEQUENCE [LARGE SCALE GENOMIC DNA]</scope>
    <source>
        <strain evidence="7 8">Lasto127.99</strain>
    </source>
</reference>
<dbReference type="PROSITE" id="PS51687">
    <property type="entry name" value="SAM_MT_RNA_M5U"/>
    <property type="match status" value="1"/>
</dbReference>
<evidence type="ECO:0000256" key="5">
    <source>
        <dbReference type="PROSITE-ProRule" id="PRU01024"/>
    </source>
</evidence>
<dbReference type="Gene3D" id="3.40.50.150">
    <property type="entry name" value="Vaccinia Virus protein VP39"/>
    <property type="match status" value="1"/>
</dbReference>
<dbReference type="GO" id="GO:0000049">
    <property type="term" value="F:tRNA binding"/>
    <property type="evidence" value="ECO:0007669"/>
    <property type="project" value="TreeGrafter"/>
</dbReference>
<dbReference type="FunFam" id="3.40.50.150:FF:000012">
    <property type="entry name" value="tRNA/tmRNA (uracil-C(5))-methyltransferase"/>
    <property type="match status" value="1"/>
</dbReference>
<gene>
    <name evidence="7" type="ORF">B9N60_09780</name>
</gene>
<dbReference type="PROSITE" id="PS01230">
    <property type="entry name" value="TRMA_1"/>
    <property type="match status" value="1"/>
</dbReference>
<feature type="binding site" evidence="5">
    <location>
        <position position="299"/>
    </location>
    <ligand>
        <name>S-adenosyl-L-methionine</name>
        <dbReference type="ChEBI" id="CHEBI:59789"/>
    </ligand>
</feature>
<evidence type="ECO:0000256" key="2">
    <source>
        <dbReference type="ARBA" id="ARBA00022679"/>
    </source>
</evidence>
<dbReference type="Pfam" id="PF05958">
    <property type="entry name" value="tRNA_U5-meth_tr"/>
    <property type="match status" value="1"/>
</dbReference>
<dbReference type="GO" id="GO:0019843">
    <property type="term" value="F:rRNA binding"/>
    <property type="evidence" value="ECO:0007669"/>
    <property type="project" value="TreeGrafter"/>
</dbReference>
<evidence type="ECO:0000313" key="7">
    <source>
        <dbReference type="EMBL" id="OUT16180.1"/>
    </source>
</evidence>
<comment type="similarity">
    <text evidence="5">Belongs to the class I-like SAM-binding methyltransferase superfamily. RNA M5U methyltransferase family.</text>
</comment>
<dbReference type="Proteomes" id="UP000195893">
    <property type="component" value="Unassembled WGS sequence"/>
</dbReference>
<comment type="caution">
    <text evidence="7">The sequence shown here is derived from an EMBL/GenBank/DDBJ whole genome shotgun (WGS) entry which is preliminary data.</text>
</comment>
<dbReference type="EMBL" id="NDYQ01000019">
    <property type="protein sequence ID" value="OUT16180.1"/>
    <property type="molecule type" value="Genomic_DNA"/>
</dbReference>
<accession>A0A1Y5N5N8</accession>
<keyword evidence="2 5" id="KW-0808">Transferase</keyword>
<dbReference type="CDD" id="cd02440">
    <property type="entry name" value="AdoMet_MTases"/>
    <property type="match status" value="1"/>
</dbReference>
<evidence type="ECO:0000256" key="6">
    <source>
        <dbReference type="PROSITE-ProRule" id="PRU10015"/>
    </source>
</evidence>
<protein>
    <submittedName>
        <fullName evidence="7">tRNA (Uridine(54)-C5)-methyltransferase TrmA</fullName>
    </submittedName>
</protein>
<organism evidence="7 8">
    <name type="scientific">Campylobacter concisus</name>
    <dbReference type="NCBI Taxonomy" id="199"/>
    <lineage>
        <taxon>Bacteria</taxon>
        <taxon>Pseudomonadati</taxon>
        <taxon>Campylobacterota</taxon>
        <taxon>Epsilonproteobacteria</taxon>
        <taxon>Campylobacterales</taxon>
        <taxon>Campylobacteraceae</taxon>
        <taxon>Campylobacter</taxon>
    </lineage>
</organism>
<dbReference type="InterPro" id="IPR030390">
    <property type="entry name" value="MeTrfase_TrmA_AS"/>
</dbReference>
<dbReference type="InterPro" id="IPR011869">
    <property type="entry name" value="TrmA_MeTrfase"/>
</dbReference>
<dbReference type="AlphaFoldDB" id="A0A1Y5N5N8"/>
<dbReference type="InterPro" id="IPR010280">
    <property type="entry name" value="U5_MeTrfase_fam"/>
</dbReference>
<evidence type="ECO:0000313" key="8">
    <source>
        <dbReference type="Proteomes" id="UP000195893"/>
    </source>
</evidence>
<name>A0A1Y5N5N8_9BACT</name>
<dbReference type="PANTHER" id="PTHR47790">
    <property type="entry name" value="TRNA/TMRNA (URACIL-C(5))-METHYLTRANSFERASE"/>
    <property type="match status" value="1"/>
</dbReference>
<evidence type="ECO:0000256" key="3">
    <source>
        <dbReference type="ARBA" id="ARBA00022691"/>
    </source>
</evidence>
<sequence length="369" mass="42026">MDCKYLKECGSCTLFTPYSEQISFKTDLIKQNFSYFYEGKFDVFSSSPKHYRTRAEFGIWHEGSKLSYTMHASEKGKKVFIDECPKVCEQISHLMPRLLESLQDDEILRTKLFGVEFIACKSGTLVTLLYHKKLDSEFEAAMKKIASKLDVMILARSRGQKLLSSELNLVDELNVDGQIYKFSLSENAFIQPNKAVNEKMIAWAKECVEGGADLLELYCGHGNFTIPLSFKFKNVLATEISKSSIANALKNCELNGAENIKFLRMDADELMSAFAGVREFNRLKDISLNDFNFSHVLVDPPRAGLSESVINFIRNFKNIIYISCNPETLKENLNELTKSHKVIKFALFDQFANTHHIECGVLLEAKDKF</sequence>
<dbReference type="HAMAP" id="MF_01011">
    <property type="entry name" value="RNA_methyltr_TrmA"/>
    <property type="match status" value="1"/>
</dbReference>
<dbReference type="NCBIfam" id="TIGR02143">
    <property type="entry name" value="trmA_only"/>
    <property type="match status" value="1"/>
</dbReference>
<dbReference type="SUPFAM" id="SSF53335">
    <property type="entry name" value="S-adenosyl-L-methionine-dependent methyltransferases"/>
    <property type="match status" value="1"/>
</dbReference>